<dbReference type="GO" id="GO:0006351">
    <property type="term" value="P:DNA-templated transcription"/>
    <property type="evidence" value="ECO:0007669"/>
    <property type="project" value="InterPro"/>
</dbReference>
<keyword evidence="8" id="KW-1185">Reference proteome</keyword>
<dbReference type="GO" id="GO:0005730">
    <property type="term" value="C:nucleolus"/>
    <property type="evidence" value="ECO:0007669"/>
    <property type="project" value="UniProtKB-SubCell"/>
</dbReference>
<evidence type="ECO:0000256" key="2">
    <source>
        <dbReference type="ARBA" id="ARBA00009430"/>
    </source>
</evidence>
<dbReference type="GO" id="GO:0003677">
    <property type="term" value="F:DNA binding"/>
    <property type="evidence" value="ECO:0007669"/>
    <property type="project" value="InterPro"/>
</dbReference>
<evidence type="ECO:0000313" key="8">
    <source>
        <dbReference type="Proteomes" id="UP000593562"/>
    </source>
</evidence>
<evidence type="ECO:0000256" key="1">
    <source>
        <dbReference type="ARBA" id="ARBA00004604"/>
    </source>
</evidence>
<feature type="compositionally biased region" description="Polar residues" evidence="6">
    <location>
        <begin position="13"/>
        <end position="30"/>
    </location>
</feature>
<feature type="region of interest" description="Disordered" evidence="6">
    <location>
        <begin position="1"/>
        <end position="30"/>
    </location>
</feature>
<sequence>MLLGSPVVGTYECSRSSQNPSLSKTSERGATQTQFCSLLFGSLETMADIETGSQFHDLEDEVSERKKRRKEKKRKRDKEKKIEEVEANIEEDKLQAQIQVFPDKAEKIPPIVGYFPSGYDPCRQESEQQSPTARVYRHQAKNRSGRLHLVVRPPKTKVNFVGTNFSGEATAPQFCTYALGVLDKETHTLKIMPIAGNKIFRMEPNVGGSDIVAKEPSDMAQSDISEPKTDGDVDSRRYWTKRAIKQHKKLHALNQEDDPESQKIVGDKIKEVVANKEALEGTSADVARNVPPHNASATVPEEAYPLEKIILRGEWDFLMDIYEVLQAEAEVVIKNYPIFVGNRIQRLQEIQDDEEKKTLCCILSYIAHLIKFKDLHSMDGYSSAKNHKFPSILRQKFGTMFDPESKRLSTVKNDLLISYVLVLTLYADGFRTSISDIAKDLRMHSYMLRAHFENLGCKLGQENKSLVATLPVPLKFPDVRRRRRR</sequence>
<dbReference type="Proteomes" id="UP000593562">
    <property type="component" value="Unassembled WGS sequence"/>
</dbReference>
<dbReference type="InParanoid" id="A0A7J7DAQ2"/>
<keyword evidence="4" id="KW-0804">Transcription</keyword>
<evidence type="ECO:0000256" key="4">
    <source>
        <dbReference type="ARBA" id="ARBA00023163"/>
    </source>
</evidence>
<dbReference type="EMBL" id="JAAARO010000008">
    <property type="protein sequence ID" value="KAF5743455.1"/>
    <property type="molecule type" value="Genomic_DNA"/>
</dbReference>
<evidence type="ECO:0000256" key="6">
    <source>
        <dbReference type="SAM" id="MobiDB-lite"/>
    </source>
</evidence>
<evidence type="ECO:0000313" key="7">
    <source>
        <dbReference type="EMBL" id="KAF5743455.1"/>
    </source>
</evidence>
<gene>
    <name evidence="7" type="ORF">HS088_TW08G00038</name>
</gene>
<comment type="subcellular location">
    <subcellularLocation>
        <location evidence="1">Nucleus</location>
        <location evidence="1">Nucleolus</location>
    </subcellularLocation>
</comment>
<keyword evidence="5" id="KW-0539">Nucleus</keyword>
<comment type="caution">
    <text evidence="7">The sequence shown here is derived from an EMBL/GenBank/DDBJ whole genome shotgun (WGS) entry which is preliminary data.</text>
</comment>
<dbReference type="PANTHER" id="PTHR14440">
    <property type="entry name" value="DNA-DIRECTED RNA POLYMERASE I SUBUNIT RPA49"/>
    <property type="match status" value="1"/>
</dbReference>
<dbReference type="Pfam" id="PF06870">
    <property type="entry name" value="RNA_pol_I_A49"/>
    <property type="match status" value="1"/>
</dbReference>
<evidence type="ECO:0000256" key="3">
    <source>
        <dbReference type="ARBA" id="ARBA00022478"/>
    </source>
</evidence>
<keyword evidence="3 7" id="KW-0240">DNA-directed RNA polymerase</keyword>
<dbReference type="AlphaFoldDB" id="A0A7J7DAQ2"/>
<feature type="region of interest" description="Disordered" evidence="6">
    <location>
        <begin position="59"/>
        <end position="80"/>
    </location>
</feature>
<reference evidence="7 8" key="1">
    <citation type="journal article" date="2020" name="Nat. Commun.">
        <title>Genome of Tripterygium wilfordii and identification of cytochrome P450 involved in triptolide biosynthesis.</title>
        <authorList>
            <person name="Tu L."/>
            <person name="Su P."/>
            <person name="Zhang Z."/>
            <person name="Gao L."/>
            <person name="Wang J."/>
            <person name="Hu T."/>
            <person name="Zhou J."/>
            <person name="Zhang Y."/>
            <person name="Zhao Y."/>
            <person name="Liu Y."/>
            <person name="Song Y."/>
            <person name="Tong Y."/>
            <person name="Lu Y."/>
            <person name="Yang J."/>
            <person name="Xu C."/>
            <person name="Jia M."/>
            <person name="Peters R.J."/>
            <person name="Huang L."/>
            <person name="Gao W."/>
        </authorList>
    </citation>
    <scope>NUCLEOTIDE SEQUENCE [LARGE SCALE GENOMIC DNA]</scope>
    <source>
        <strain evidence="8">cv. XIE 37</strain>
        <tissue evidence="7">Leaf</tissue>
    </source>
</reference>
<comment type="similarity">
    <text evidence="2">Belongs to the eukaryotic RPA49/POLR1E RNA polymerase subunit family.</text>
</comment>
<name>A0A7J7DAQ2_TRIWF</name>
<dbReference type="FunCoup" id="A0A7J7DAQ2">
    <property type="interactions" value="2493"/>
</dbReference>
<accession>A0A7J7DAQ2</accession>
<proteinExistence type="inferred from homology"/>
<organism evidence="7 8">
    <name type="scientific">Tripterygium wilfordii</name>
    <name type="common">Thunder God vine</name>
    <dbReference type="NCBI Taxonomy" id="458696"/>
    <lineage>
        <taxon>Eukaryota</taxon>
        <taxon>Viridiplantae</taxon>
        <taxon>Streptophyta</taxon>
        <taxon>Embryophyta</taxon>
        <taxon>Tracheophyta</taxon>
        <taxon>Spermatophyta</taxon>
        <taxon>Magnoliopsida</taxon>
        <taxon>eudicotyledons</taxon>
        <taxon>Gunneridae</taxon>
        <taxon>Pentapetalae</taxon>
        <taxon>rosids</taxon>
        <taxon>fabids</taxon>
        <taxon>Celastrales</taxon>
        <taxon>Celastraceae</taxon>
        <taxon>Tripterygium</taxon>
    </lineage>
</organism>
<feature type="compositionally biased region" description="Basic residues" evidence="6">
    <location>
        <begin position="65"/>
        <end position="78"/>
    </location>
</feature>
<dbReference type="InterPro" id="IPR009668">
    <property type="entry name" value="RNA_pol-assoc_fac_A49-like"/>
</dbReference>
<protein>
    <submittedName>
        <fullName evidence="7">DNA-directed RNA polymerase I subunit rpa49</fullName>
    </submittedName>
</protein>
<dbReference type="GO" id="GO:0000428">
    <property type="term" value="C:DNA-directed RNA polymerase complex"/>
    <property type="evidence" value="ECO:0007669"/>
    <property type="project" value="UniProtKB-KW"/>
</dbReference>
<evidence type="ECO:0000256" key="5">
    <source>
        <dbReference type="ARBA" id="ARBA00023242"/>
    </source>
</evidence>